<dbReference type="InterPro" id="IPR035418">
    <property type="entry name" value="AraC-bd_2"/>
</dbReference>
<evidence type="ECO:0000256" key="3">
    <source>
        <dbReference type="ARBA" id="ARBA00023163"/>
    </source>
</evidence>
<comment type="caution">
    <text evidence="5">The sequence shown here is derived from an EMBL/GenBank/DDBJ whole genome shotgun (WGS) entry which is preliminary data.</text>
</comment>
<dbReference type="Gene3D" id="1.10.10.60">
    <property type="entry name" value="Homeodomain-like"/>
    <property type="match status" value="1"/>
</dbReference>
<keyword evidence="2" id="KW-0238">DNA-binding</keyword>
<evidence type="ECO:0000313" key="6">
    <source>
        <dbReference type="Proteomes" id="UP000677413"/>
    </source>
</evidence>
<name>A0A940XSR0_9ACTN</name>
<accession>A0A940XSR0</accession>
<dbReference type="AlphaFoldDB" id="A0A940XSR0"/>
<dbReference type="Pfam" id="PF12833">
    <property type="entry name" value="HTH_18"/>
    <property type="match status" value="1"/>
</dbReference>
<dbReference type="SMART" id="SM00342">
    <property type="entry name" value="HTH_ARAC"/>
    <property type="match status" value="1"/>
</dbReference>
<dbReference type="InterPro" id="IPR018062">
    <property type="entry name" value="HTH_AraC-typ_CS"/>
</dbReference>
<dbReference type="PROSITE" id="PS01124">
    <property type="entry name" value="HTH_ARAC_FAMILY_2"/>
    <property type="match status" value="1"/>
</dbReference>
<dbReference type="PANTHER" id="PTHR46796">
    <property type="entry name" value="HTH-TYPE TRANSCRIPTIONAL ACTIVATOR RHAS-RELATED"/>
    <property type="match status" value="1"/>
</dbReference>
<dbReference type="PANTHER" id="PTHR46796:SF12">
    <property type="entry name" value="HTH-TYPE DNA-BINDING TRANSCRIPTIONAL ACTIVATOR EUTR"/>
    <property type="match status" value="1"/>
</dbReference>
<dbReference type="RefSeq" id="WP_210882422.1">
    <property type="nucleotide sequence ID" value="NZ_JAGPYQ010000001.1"/>
</dbReference>
<keyword evidence="6" id="KW-1185">Reference proteome</keyword>
<organism evidence="5 6">
    <name type="scientific">Streptomyces liliiviolaceus</name>
    <dbReference type="NCBI Taxonomy" id="2823109"/>
    <lineage>
        <taxon>Bacteria</taxon>
        <taxon>Bacillati</taxon>
        <taxon>Actinomycetota</taxon>
        <taxon>Actinomycetes</taxon>
        <taxon>Kitasatosporales</taxon>
        <taxon>Streptomycetaceae</taxon>
        <taxon>Streptomyces</taxon>
    </lineage>
</organism>
<dbReference type="Pfam" id="PF14525">
    <property type="entry name" value="AraC_binding_2"/>
    <property type="match status" value="1"/>
</dbReference>
<gene>
    <name evidence="5" type="ORF">J8N05_11720</name>
</gene>
<dbReference type="InterPro" id="IPR018060">
    <property type="entry name" value="HTH_AraC"/>
</dbReference>
<evidence type="ECO:0000256" key="2">
    <source>
        <dbReference type="ARBA" id="ARBA00023125"/>
    </source>
</evidence>
<evidence type="ECO:0000313" key="5">
    <source>
        <dbReference type="EMBL" id="MBQ0848873.1"/>
    </source>
</evidence>
<evidence type="ECO:0000259" key="4">
    <source>
        <dbReference type="PROSITE" id="PS01124"/>
    </source>
</evidence>
<evidence type="ECO:0000256" key="1">
    <source>
        <dbReference type="ARBA" id="ARBA00023015"/>
    </source>
</evidence>
<dbReference type="Proteomes" id="UP000677413">
    <property type="component" value="Unassembled WGS sequence"/>
</dbReference>
<proteinExistence type="predicted"/>
<reference evidence="5 6" key="1">
    <citation type="submission" date="2021-04" db="EMBL/GenBank/DDBJ databases">
        <authorList>
            <person name="Tang X."/>
            <person name="Zhou X."/>
            <person name="Chen X."/>
            <person name="Cernava T."/>
            <person name="Zhang C."/>
        </authorList>
    </citation>
    <scope>NUCLEOTIDE SEQUENCE [LARGE SCALE GENOMIC DNA]</scope>
    <source>
        <strain evidence="5 6">BH-SS-21</strain>
    </source>
</reference>
<sequence length="294" mass="32134">MVDPQLTDIARFHMRLRGARVGAAAFGIMDFGSRATLLTPPLDGLYAFFGARADHIVCVQRDQATRSERGDGRVGVVNSFDPVMAHFNNGTELFQVSFSRAAVEAELEEEIGHAVTKLRFPPAFPATGPLRTYHAILTAVADEIAQPTGLLDRPSVADRLGAALLTTMLHTSPHQYADELAAPAAPSPRPVRRVTEAMRADPAHPFTAVELARLSGVPLRSLQAAFRAHHGIPMMTYLRHLRLDGVHRDLHSELAPGTTVADVATRWGFTHLSRFSAYYSSRHGALPSEHLRNN</sequence>
<dbReference type="GO" id="GO:0003700">
    <property type="term" value="F:DNA-binding transcription factor activity"/>
    <property type="evidence" value="ECO:0007669"/>
    <property type="project" value="InterPro"/>
</dbReference>
<keyword evidence="3" id="KW-0804">Transcription</keyword>
<dbReference type="PROSITE" id="PS00041">
    <property type="entry name" value="HTH_ARAC_FAMILY_1"/>
    <property type="match status" value="1"/>
</dbReference>
<dbReference type="InterPro" id="IPR050204">
    <property type="entry name" value="AraC_XylS_family_regulators"/>
</dbReference>
<dbReference type="EMBL" id="JAGPYQ010000001">
    <property type="protein sequence ID" value="MBQ0848873.1"/>
    <property type="molecule type" value="Genomic_DNA"/>
</dbReference>
<keyword evidence="1" id="KW-0805">Transcription regulation</keyword>
<feature type="domain" description="HTH araC/xylS-type" evidence="4">
    <location>
        <begin position="192"/>
        <end position="293"/>
    </location>
</feature>
<dbReference type="GO" id="GO:0043565">
    <property type="term" value="F:sequence-specific DNA binding"/>
    <property type="evidence" value="ECO:0007669"/>
    <property type="project" value="InterPro"/>
</dbReference>
<protein>
    <submittedName>
        <fullName evidence="5">AraC family transcriptional regulator</fullName>
    </submittedName>
</protein>